<dbReference type="Proteomes" id="UP000053647">
    <property type="component" value="Unassembled WGS sequence"/>
</dbReference>
<gene>
    <name evidence="2" type="ORF">PAXINDRAFT_14178</name>
</gene>
<evidence type="ECO:0000256" key="1">
    <source>
        <dbReference type="SAM" id="MobiDB-lite"/>
    </source>
</evidence>
<dbReference type="HOGENOM" id="CLU_829236_0_0_1"/>
<reference evidence="3" key="2">
    <citation type="submission" date="2015-01" db="EMBL/GenBank/DDBJ databases">
        <title>Evolutionary Origins and Diversification of the Mycorrhizal Mutualists.</title>
        <authorList>
            <consortium name="DOE Joint Genome Institute"/>
            <consortium name="Mycorrhizal Genomics Consortium"/>
            <person name="Kohler A."/>
            <person name="Kuo A."/>
            <person name="Nagy L.G."/>
            <person name="Floudas D."/>
            <person name="Copeland A."/>
            <person name="Barry K.W."/>
            <person name="Cichocki N."/>
            <person name="Veneault-Fourrey C."/>
            <person name="LaButti K."/>
            <person name="Lindquist E.A."/>
            <person name="Lipzen A."/>
            <person name="Lundell T."/>
            <person name="Morin E."/>
            <person name="Murat C."/>
            <person name="Riley R."/>
            <person name="Ohm R."/>
            <person name="Sun H."/>
            <person name="Tunlid A."/>
            <person name="Henrissat B."/>
            <person name="Grigoriev I.V."/>
            <person name="Hibbett D.S."/>
            <person name="Martin F."/>
        </authorList>
    </citation>
    <scope>NUCLEOTIDE SEQUENCE [LARGE SCALE GENOMIC DNA]</scope>
    <source>
        <strain evidence="3">ATCC 200175</strain>
    </source>
</reference>
<name>A0A0C9SUU4_PAXIN</name>
<protein>
    <submittedName>
        <fullName evidence="2">Unplaced genomic scaffold PAXINscaffold_35, whole genome shotgun sequence</fullName>
    </submittedName>
</protein>
<sequence>MPYYDRNTCMFDIECAVRQQDGTNSPFRISSTISFNDLCNLIAEKLERFPGHVRLHYRLDSDKAKAGAISIQTEVEFKLFKDRMQDLLVPPVLANGKKSSHVMKKVQVFFEDASIDQQSSNPVGNNGGTATRTGGGKQNSSLANTKTDTRLKDLIEDLQQRWKCATHTKGTDAYCYKPSGGGVCFPISHSNLRFWALEIVEGKATIDDKPVTLQFHDAWSRSRSTVQPQLEVPQMGYPGVPPGYRYPLFTPSRHGGQNVKIILLILFNLQVARHLHLVVVCQRHLPTLHVLPVRFLSTLLIGTPQTLTSSLGFHFSTTMHEVARTIKVMPSLDDA</sequence>
<evidence type="ECO:0000313" key="3">
    <source>
        <dbReference type="Proteomes" id="UP000053647"/>
    </source>
</evidence>
<dbReference type="EMBL" id="KN819357">
    <property type="protein sequence ID" value="KIJ12964.1"/>
    <property type="molecule type" value="Genomic_DNA"/>
</dbReference>
<feature type="region of interest" description="Disordered" evidence="1">
    <location>
        <begin position="117"/>
        <end position="146"/>
    </location>
</feature>
<evidence type="ECO:0000313" key="2">
    <source>
        <dbReference type="EMBL" id="KIJ12964.1"/>
    </source>
</evidence>
<reference evidence="2 3" key="1">
    <citation type="submission" date="2014-06" db="EMBL/GenBank/DDBJ databases">
        <authorList>
            <consortium name="DOE Joint Genome Institute"/>
            <person name="Kuo A."/>
            <person name="Kohler A."/>
            <person name="Nagy L.G."/>
            <person name="Floudas D."/>
            <person name="Copeland A."/>
            <person name="Barry K.W."/>
            <person name="Cichocki N."/>
            <person name="Veneault-Fourrey C."/>
            <person name="LaButti K."/>
            <person name="Lindquist E.A."/>
            <person name="Lipzen A."/>
            <person name="Lundell T."/>
            <person name="Morin E."/>
            <person name="Murat C."/>
            <person name="Sun H."/>
            <person name="Tunlid A."/>
            <person name="Henrissat B."/>
            <person name="Grigoriev I.V."/>
            <person name="Hibbett D.S."/>
            <person name="Martin F."/>
            <person name="Nordberg H.P."/>
            <person name="Cantor M.N."/>
            <person name="Hua S.X."/>
        </authorList>
    </citation>
    <scope>NUCLEOTIDE SEQUENCE [LARGE SCALE GENOMIC DNA]</scope>
    <source>
        <strain evidence="2 3">ATCC 200175</strain>
    </source>
</reference>
<dbReference type="AlphaFoldDB" id="A0A0C9SUU4"/>
<organism evidence="2 3">
    <name type="scientific">Paxillus involutus ATCC 200175</name>
    <dbReference type="NCBI Taxonomy" id="664439"/>
    <lineage>
        <taxon>Eukaryota</taxon>
        <taxon>Fungi</taxon>
        <taxon>Dikarya</taxon>
        <taxon>Basidiomycota</taxon>
        <taxon>Agaricomycotina</taxon>
        <taxon>Agaricomycetes</taxon>
        <taxon>Agaricomycetidae</taxon>
        <taxon>Boletales</taxon>
        <taxon>Paxilineae</taxon>
        <taxon>Paxillaceae</taxon>
        <taxon>Paxillus</taxon>
    </lineage>
</organism>
<proteinExistence type="predicted"/>
<keyword evidence="3" id="KW-1185">Reference proteome</keyword>
<dbReference type="OrthoDB" id="2692271at2759"/>
<accession>A0A0C9SUU4</accession>